<feature type="region of interest" description="Disordered" evidence="1">
    <location>
        <begin position="1"/>
        <end position="163"/>
    </location>
</feature>
<feature type="compositionally biased region" description="Pro residues" evidence="1">
    <location>
        <begin position="568"/>
        <end position="584"/>
    </location>
</feature>
<organism evidence="2 3">
    <name type="scientific">Phyllosticta paracitricarpa</name>
    <dbReference type="NCBI Taxonomy" id="2016321"/>
    <lineage>
        <taxon>Eukaryota</taxon>
        <taxon>Fungi</taxon>
        <taxon>Dikarya</taxon>
        <taxon>Ascomycota</taxon>
        <taxon>Pezizomycotina</taxon>
        <taxon>Dothideomycetes</taxon>
        <taxon>Dothideomycetes incertae sedis</taxon>
        <taxon>Botryosphaeriales</taxon>
        <taxon>Phyllostictaceae</taxon>
        <taxon>Phyllosticta</taxon>
    </lineage>
</organism>
<accession>A0ABR1MVH1</accession>
<feature type="region of interest" description="Disordered" evidence="1">
    <location>
        <begin position="970"/>
        <end position="1182"/>
    </location>
</feature>
<sequence>MRYRYDYEESSEIEDSLSPDPYIWEVETSESGESEEESEEYSPSREQEMIDSIYFNPEIPEGSPEIGQPTTPLLAKTIEDLVAREPGAQTVSTDSHVYDPVSSPTPKPRRVNPRKSPFNTYSDSEPESISECSKECDAPEDPETVGANPEDPTALSRTQRPEWYHPHTNMSNKYFETHGNWPRLLEDYKEWRKKTFSALAVAALQFFPTGDLDEHRDSIFFRAGDRKTFGIITLSMEKGMPGLEEAVEKDVKNRNTSPWPMRDWVIVGRAARDARGKRGLLQQEVEITAPGAFGMSSKELLQALDEYGKGGFITPASISPRTVTLPPFSAIDPLTVATFALPSGPLIPGPIPAAPAPPALPPASSVPNFSSAAGQTTTAAGPSSSAARVRYYPESLHPMEVFKQWRKVFSSSLVKNGGTVQAYADWLDIQEQDFEIRGRFSEIPLWAKKMQFLHGLPKEFEGATANILRQHRRRLFREDPFDSRGNPAFGSSRAVTWRYLVKEMKREERRLREEKRLKGEKRKAIEQETRKAEEQLMQEAAQGKNQAGKGAQGSRETNAAKAVGPISKAPPPPQEKVPSPPNEPNAPLRTPFYKFTSSRKPAYPTKDALPARSALKQPSPPTASGSAAAAANTTARLAKKSDKSKAKSAATENIKPATSSRPDPPPTSYSRPAPSQSGALVKKDSETGPAKSTGQNVLKTDLAREFDDKIKLDLPCTPVKKPKHVLQSTAPAQSSAPVKRESQPDLAKSTSQNPVKTVPPQVSDNKTKLDVPRTPENKPKPVSESAAGPKNIVKTGPPEIPNNKAKPILPRTPERQPKPVSQSAGVPRVTTLTLPNTMGHTIIKPEPLSVPLVRSVKADIPIPSDKEALQPQAIVNPGSQPVTTLVPETPPRKTLIDPRKIDVDPDTLPDYCNTCRKTGHADRTRHCPHWNPFSGVTIGPHAGRAVIPGKTEVARLLKERNEVLEKEKYAAAKAERKKALAERKNREREERERLKQERLDDGRKENESMAADVSKALTMAPQTTVQGVYQSTTPTVSPNAAPQVDSHAKKESVVRGDQPMPTTPPNAAAQVESKRAKKRKAKKENSSAALGSAVPASGAKDDTGDNHQRAEPEKTKNGLLVDLTQQPEPPALAGTKRKLEQVDEVADLDKAERKRRHKEKRRLKREAQREKKERAVDCPTGE</sequence>
<feature type="compositionally biased region" description="Acidic residues" evidence="1">
    <location>
        <begin position="8"/>
        <end position="17"/>
    </location>
</feature>
<comment type="caution">
    <text evidence="2">The sequence shown here is derived from an EMBL/GenBank/DDBJ whole genome shotgun (WGS) entry which is preliminary data.</text>
</comment>
<feature type="compositionally biased region" description="Polar residues" evidence="1">
    <location>
        <begin position="726"/>
        <end position="736"/>
    </location>
</feature>
<feature type="region of interest" description="Disordered" evidence="1">
    <location>
        <begin position="358"/>
        <end position="384"/>
    </location>
</feature>
<dbReference type="EMBL" id="JBBPBF010000072">
    <property type="protein sequence ID" value="KAK7605711.1"/>
    <property type="molecule type" value="Genomic_DNA"/>
</dbReference>
<feature type="compositionally biased region" description="Polar residues" evidence="1">
    <location>
        <begin position="748"/>
        <end position="764"/>
    </location>
</feature>
<feature type="compositionally biased region" description="Low complexity" evidence="1">
    <location>
        <begin position="362"/>
        <end position="384"/>
    </location>
</feature>
<feature type="compositionally biased region" description="Basic and acidic residues" evidence="1">
    <location>
        <begin position="970"/>
        <end position="1007"/>
    </location>
</feature>
<name>A0ABR1MVH1_9PEZI</name>
<reference evidence="2 3" key="1">
    <citation type="submission" date="2024-04" db="EMBL/GenBank/DDBJ databases">
        <title>Phyllosticta paracitricarpa is synonymous to the EU quarantine fungus P. citricarpa based on phylogenomic analyses.</title>
        <authorList>
            <consortium name="Lawrence Berkeley National Laboratory"/>
            <person name="Van ingen-buijs V.A."/>
            <person name="Van westerhoven A.C."/>
            <person name="Haridas S."/>
            <person name="Skiadas P."/>
            <person name="Martin F."/>
            <person name="Groenewald J.Z."/>
            <person name="Crous P.W."/>
            <person name="Seidl M.F."/>
        </authorList>
    </citation>
    <scope>NUCLEOTIDE SEQUENCE [LARGE SCALE GENOMIC DNA]</scope>
    <source>
        <strain evidence="2 3">CBS 141358</strain>
    </source>
</reference>
<feature type="compositionally biased region" description="Basic and acidic residues" evidence="1">
    <location>
        <begin position="1099"/>
        <end position="1116"/>
    </location>
</feature>
<protein>
    <submittedName>
        <fullName evidence="2">Uncharacterized protein</fullName>
    </submittedName>
</protein>
<feature type="compositionally biased region" description="Polar residues" evidence="1">
    <location>
        <begin position="1020"/>
        <end position="1040"/>
    </location>
</feature>
<evidence type="ECO:0000313" key="3">
    <source>
        <dbReference type="Proteomes" id="UP001367316"/>
    </source>
</evidence>
<feature type="compositionally biased region" description="Basic residues" evidence="1">
    <location>
        <begin position="1153"/>
        <end position="1164"/>
    </location>
</feature>
<gene>
    <name evidence="2" type="ORF">JOL62DRAFT_415049</name>
</gene>
<evidence type="ECO:0000256" key="1">
    <source>
        <dbReference type="SAM" id="MobiDB-lite"/>
    </source>
</evidence>
<feature type="region of interest" description="Disordered" evidence="1">
    <location>
        <begin position="539"/>
        <end position="827"/>
    </location>
</feature>
<feature type="compositionally biased region" description="Basic and acidic residues" evidence="1">
    <location>
        <begin position="765"/>
        <end position="781"/>
    </location>
</feature>
<feature type="compositionally biased region" description="Low complexity" evidence="1">
    <location>
        <begin position="622"/>
        <end position="635"/>
    </location>
</feature>
<dbReference type="Proteomes" id="UP001367316">
    <property type="component" value="Unassembled WGS sequence"/>
</dbReference>
<feature type="compositionally biased region" description="Polar residues" evidence="1">
    <location>
        <begin position="668"/>
        <end position="678"/>
    </location>
</feature>
<proteinExistence type="predicted"/>
<evidence type="ECO:0000313" key="2">
    <source>
        <dbReference type="EMBL" id="KAK7605711.1"/>
    </source>
</evidence>
<keyword evidence="3" id="KW-1185">Reference proteome</keyword>
<feature type="compositionally biased region" description="Acidic residues" evidence="1">
    <location>
        <begin position="27"/>
        <end position="40"/>
    </location>
</feature>
<feature type="compositionally biased region" description="Basic and acidic residues" evidence="1">
    <location>
        <begin position="1165"/>
        <end position="1176"/>
    </location>
</feature>
<feature type="compositionally biased region" description="Low complexity" evidence="1">
    <location>
        <begin position="539"/>
        <end position="553"/>
    </location>
</feature>
<feature type="compositionally biased region" description="Basic and acidic residues" evidence="1">
    <location>
        <begin position="701"/>
        <end position="712"/>
    </location>
</feature>
<feature type="compositionally biased region" description="Basic and acidic residues" evidence="1">
    <location>
        <begin position="1137"/>
        <end position="1152"/>
    </location>
</feature>